<evidence type="ECO:0000256" key="1">
    <source>
        <dbReference type="ARBA" id="ARBA00022729"/>
    </source>
</evidence>
<keyword evidence="1" id="KW-0732">Signal</keyword>
<dbReference type="GO" id="GO:0015159">
    <property type="term" value="F:polysaccharide transmembrane transporter activity"/>
    <property type="evidence" value="ECO:0007669"/>
    <property type="project" value="InterPro"/>
</dbReference>
<evidence type="ECO:0008006" key="7">
    <source>
        <dbReference type="Google" id="ProtNLM"/>
    </source>
</evidence>
<dbReference type="Proteomes" id="UP000666562">
    <property type="component" value="Unassembled WGS sequence"/>
</dbReference>
<dbReference type="PANTHER" id="PTHR33619">
    <property type="entry name" value="POLYSACCHARIDE EXPORT PROTEIN GFCE-RELATED"/>
    <property type="match status" value="1"/>
</dbReference>
<dbReference type="PANTHER" id="PTHR33619:SF3">
    <property type="entry name" value="POLYSACCHARIDE EXPORT PROTEIN GFCE-RELATED"/>
    <property type="match status" value="1"/>
</dbReference>
<evidence type="ECO:0000259" key="3">
    <source>
        <dbReference type="Pfam" id="PF02563"/>
    </source>
</evidence>
<keyword evidence="2" id="KW-1133">Transmembrane helix</keyword>
<dbReference type="InterPro" id="IPR019554">
    <property type="entry name" value="Soluble_ligand-bd"/>
</dbReference>
<evidence type="ECO:0000259" key="4">
    <source>
        <dbReference type="Pfam" id="PF10531"/>
    </source>
</evidence>
<organism evidence="5 6">
    <name type="scientific">Prochlorococcus marinus str. XMU1401</name>
    <dbReference type="NCBI Taxonomy" id="2052594"/>
    <lineage>
        <taxon>Bacteria</taxon>
        <taxon>Bacillati</taxon>
        <taxon>Cyanobacteriota</taxon>
        <taxon>Cyanophyceae</taxon>
        <taxon>Synechococcales</taxon>
        <taxon>Prochlorococcaceae</taxon>
        <taxon>Prochlorococcus</taxon>
    </lineage>
</organism>
<reference evidence="5" key="1">
    <citation type="submission" date="2020-03" db="EMBL/GenBank/DDBJ databases">
        <title>Genome differentiation and subclade ecological adaptation of Prochlorococcus HLII clade in the global ocean.</title>
        <authorList>
            <person name="Yan W."/>
            <person name="Fen X."/>
            <person name="Zhang W."/>
        </authorList>
    </citation>
    <scope>NUCLEOTIDE SEQUENCE</scope>
    <source>
        <strain evidence="5">XMU1401</strain>
    </source>
</reference>
<feature type="transmembrane region" description="Helical" evidence="2">
    <location>
        <begin position="7"/>
        <end position="26"/>
    </location>
</feature>
<feature type="domain" description="Polysaccharide export protein N-terminal" evidence="3">
    <location>
        <begin position="46"/>
        <end position="118"/>
    </location>
</feature>
<dbReference type="Pfam" id="PF02563">
    <property type="entry name" value="Poly_export"/>
    <property type="match status" value="1"/>
</dbReference>
<dbReference type="InterPro" id="IPR003715">
    <property type="entry name" value="Poly_export_N"/>
</dbReference>
<dbReference type="RefSeq" id="WP_100883941.1">
    <property type="nucleotide sequence ID" value="NZ_JAAORC010000002.1"/>
</dbReference>
<evidence type="ECO:0000313" key="6">
    <source>
        <dbReference type="Proteomes" id="UP000666562"/>
    </source>
</evidence>
<feature type="domain" description="Soluble ligand binding" evidence="4">
    <location>
        <begin position="173"/>
        <end position="203"/>
    </location>
</feature>
<proteinExistence type="predicted"/>
<dbReference type="AlphaFoldDB" id="A0A8I2BKI3"/>
<keyword evidence="2" id="KW-0472">Membrane</keyword>
<gene>
    <name evidence="5" type="ORF">HA142_07190</name>
</gene>
<dbReference type="Gene3D" id="3.10.560.10">
    <property type="entry name" value="Outer membrane lipoprotein wza domain like"/>
    <property type="match status" value="2"/>
</dbReference>
<dbReference type="EMBL" id="JAAORC010000002">
    <property type="protein sequence ID" value="MBO8223296.1"/>
    <property type="molecule type" value="Genomic_DNA"/>
</dbReference>
<dbReference type="Pfam" id="PF10531">
    <property type="entry name" value="SLBB"/>
    <property type="match status" value="2"/>
</dbReference>
<dbReference type="InterPro" id="IPR049712">
    <property type="entry name" value="Poly_export"/>
</dbReference>
<sequence length="373" mass="41529">MKKKLFIYQNILLLILFSNLPFVTLYSTEIDPQNKITVDFLNQLPSNDYIIGPGDQLNIIISRDIDLSSTVTVDGEGTITLPRLERIYVNGLTINELNSILNEAYLKFLKFPAVETIVTKYRPIRVFVDGEVVNPGLQRLEGSLSFRESDNNKEAFVSTAEETSGKGELFFPTIFDAIRSSGGITQFSDLKNVQVIRKESISNGAGSITTTLNFEDLLLKGENRQNIRLYDSDIIKIPRKNQPNKNILTKAILSRLNPRFIDVFVSGRVNRPGLITLSRVSVLSDAIDMAGGAKVLKGPITFIRFESDGTVDKRKLRLTSKYRGKFRNPNLREGDVIIVGNSVLTAANEVIGDVTDPFIGIFSTYGLIKAISD</sequence>
<keyword evidence="2" id="KW-0812">Transmembrane</keyword>
<comment type="caution">
    <text evidence="5">The sequence shown here is derived from an EMBL/GenBank/DDBJ whole genome shotgun (WGS) entry which is preliminary data.</text>
</comment>
<protein>
    <recommendedName>
        <fullName evidence="7">Soluble ligand binding domain-containing protein</fullName>
    </recommendedName>
</protein>
<name>A0A8I2BKI3_PROMR</name>
<dbReference type="Gene3D" id="3.30.1950.10">
    <property type="entry name" value="wza like domain"/>
    <property type="match status" value="1"/>
</dbReference>
<evidence type="ECO:0000256" key="2">
    <source>
        <dbReference type="SAM" id="Phobius"/>
    </source>
</evidence>
<evidence type="ECO:0000313" key="5">
    <source>
        <dbReference type="EMBL" id="MBO8223296.1"/>
    </source>
</evidence>
<accession>A0A8I2BKI3</accession>
<feature type="domain" description="Soluble ligand binding" evidence="4">
    <location>
        <begin position="263"/>
        <end position="295"/>
    </location>
</feature>